<dbReference type="PANTHER" id="PTHR45138:SF9">
    <property type="entry name" value="DIGUANYLATE CYCLASE DGCM-RELATED"/>
    <property type="match status" value="1"/>
</dbReference>
<keyword evidence="1" id="KW-0175">Coiled coil</keyword>
<dbReference type="AlphaFoldDB" id="A0A0F9XVV4"/>
<dbReference type="GO" id="GO:1902201">
    <property type="term" value="P:negative regulation of bacterial-type flagellum-dependent cell motility"/>
    <property type="evidence" value="ECO:0007669"/>
    <property type="project" value="TreeGrafter"/>
</dbReference>
<organism evidence="4">
    <name type="scientific">marine sediment metagenome</name>
    <dbReference type="NCBI Taxonomy" id="412755"/>
    <lineage>
        <taxon>unclassified sequences</taxon>
        <taxon>metagenomes</taxon>
        <taxon>ecological metagenomes</taxon>
    </lineage>
</organism>
<dbReference type="Gene3D" id="3.30.70.270">
    <property type="match status" value="1"/>
</dbReference>
<feature type="domain" description="GGDEF" evidence="3">
    <location>
        <begin position="200"/>
        <end position="334"/>
    </location>
</feature>
<accession>A0A0F9XVV4</accession>
<comment type="caution">
    <text evidence="4">The sequence shown here is derived from an EMBL/GenBank/DDBJ whole genome shotgun (WGS) entry which is preliminary data.</text>
</comment>
<dbReference type="InterPro" id="IPR029787">
    <property type="entry name" value="Nucleotide_cyclase"/>
</dbReference>
<name>A0A0F9XVV4_9ZZZZ</name>
<dbReference type="InterPro" id="IPR043128">
    <property type="entry name" value="Rev_trsase/Diguanyl_cyclase"/>
</dbReference>
<dbReference type="PANTHER" id="PTHR45138">
    <property type="entry name" value="REGULATORY COMPONENTS OF SENSORY TRANSDUCTION SYSTEM"/>
    <property type="match status" value="1"/>
</dbReference>
<dbReference type="Pfam" id="PF00072">
    <property type="entry name" value="Response_reg"/>
    <property type="match status" value="1"/>
</dbReference>
<dbReference type="SMART" id="SM00448">
    <property type="entry name" value="REC"/>
    <property type="match status" value="1"/>
</dbReference>
<dbReference type="InterPro" id="IPR001789">
    <property type="entry name" value="Sig_transdc_resp-reg_receiver"/>
</dbReference>
<dbReference type="SUPFAM" id="SSF52172">
    <property type="entry name" value="CheY-like"/>
    <property type="match status" value="1"/>
</dbReference>
<gene>
    <name evidence="4" type="ORF">LCGC14_0094520</name>
</gene>
<dbReference type="PROSITE" id="PS50110">
    <property type="entry name" value="RESPONSE_REGULATORY"/>
    <property type="match status" value="1"/>
</dbReference>
<dbReference type="Gene3D" id="3.40.50.2300">
    <property type="match status" value="1"/>
</dbReference>
<feature type="coiled-coil region" evidence="1">
    <location>
        <begin position="138"/>
        <end position="169"/>
    </location>
</feature>
<sequence length="340" mass="37752">MSGPISDVPKILIVENDPEQRGLLVETLLAHYGLAADTEQIVSVTTGEDCLAQPLEEFAIILLAPNLPDVSGLDLVQRVRRRADVPVVFLTGQDTPIAVGEALRCGAQDYVLKLGDYLFGIPAIIEKNLRQFRIWRENQRLQDELETMLSELRVKNIQLEESLQKLQTMAETDHLTGLANRRKFAEVAEIDFNEAQRYGYDLSCCMCDLDCYKELNDSLGHQTGDQALVVTADVIRQSLRISDVAARYGGDEFVLFLPHTSVERAATVCDRIRQELIHSGSRIELLDRLLTLSVGIASLQADDPSCADDLLSMADRAMYAAKGRGKNQTIVFGNLAEIHP</sequence>
<dbReference type="FunFam" id="3.30.70.270:FF:000001">
    <property type="entry name" value="Diguanylate cyclase domain protein"/>
    <property type="match status" value="1"/>
</dbReference>
<evidence type="ECO:0000256" key="1">
    <source>
        <dbReference type="SAM" id="Coils"/>
    </source>
</evidence>
<feature type="domain" description="Response regulatory" evidence="2">
    <location>
        <begin position="10"/>
        <end position="128"/>
    </location>
</feature>
<dbReference type="SUPFAM" id="SSF55073">
    <property type="entry name" value="Nucleotide cyclase"/>
    <property type="match status" value="1"/>
</dbReference>
<evidence type="ECO:0000259" key="3">
    <source>
        <dbReference type="PROSITE" id="PS50887"/>
    </source>
</evidence>
<dbReference type="SMART" id="SM00267">
    <property type="entry name" value="GGDEF"/>
    <property type="match status" value="1"/>
</dbReference>
<dbReference type="EMBL" id="LAZR01000026">
    <property type="protein sequence ID" value="KKO03527.1"/>
    <property type="molecule type" value="Genomic_DNA"/>
</dbReference>
<dbReference type="InterPro" id="IPR050469">
    <property type="entry name" value="Diguanylate_Cyclase"/>
</dbReference>
<evidence type="ECO:0000313" key="4">
    <source>
        <dbReference type="EMBL" id="KKO03527.1"/>
    </source>
</evidence>
<dbReference type="GO" id="GO:0052621">
    <property type="term" value="F:diguanylate cyclase activity"/>
    <property type="evidence" value="ECO:0007669"/>
    <property type="project" value="TreeGrafter"/>
</dbReference>
<proteinExistence type="predicted"/>
<dbReference type="GO" id="GO:0043709">
    <property type="term" value="P:cell adhesion involved in single-species biofilm formation"/>
    <property type="evidence" value="ECO:0007669"/>
    <property type="project" value="TreeGrafter"/>
</dbReference>
<evidence type="ECO:0008006" key="5">
    <source>
        <dbReference type="Google" id="ProtNLM"/>
    </source>
</evidence>
<dbReference type="GO" id="GO:0005886">
    <property type="term" value="C:plasma membrane"/>
    <property type="evidence" value="ECO:0007669"/>
    <property type="project" value="TreeGrafter"/>
</dbReference>
<dbReference type="CDD" id="cd00156">
    <property type="entry name" value="REC"/>
    <property type="match status" value="1"/>
</dbReference>
<evidence type="ECO:0000259" key="2">
    <source>
        <dbReference type="PROSITE" id="PS50110"/>
    </source>
</evidence>
<dbReference type="GO" id="GO:0000160">
    <property type="term" value="P:phosphorelay signal transduction system"/>
    <property type="evidence" value="ECO:0007669"/>
    <property type="project" value="InterPro"/>
</dbReference>
<dbReference type="InterPro" id="IPR000160">
    <property type="entry name" value="GGDEF_dom"/>
</dbReference>
<protein>
    <recommendedName>
        <fullName evidence="5">Diguanylate cyclase</fullName>
    </recommendedName>
</protein>
<dbReference type="CDD" id="cd01949">
    <property type="entry name" value="GGDEF"/>
    <property type="match status" value="1"/>
</dbReference>
<reference evidence="4" key="1">
    <citation type="journal article" date="2015" name="Nature">
        <title>Complex archaea that bridge the gap between prokaryotes and eukaryotes.</title>
        <authorList>
            <person name="Spang A."/>
            <person name="Saw J.H."/>
            <person name="Jorgensen S.L."/>
            <person name="Zaremba-Niedzwiedzka K."/>
            <person name="Martijn J."/>
            <person name="Lind A.E."/>
            <person name="van Eijk R."/>
            <person name="Schleper C."/>
            <person name="Guy L."/>
            <person name="Ettema T.J."/>
        </authorList>
    </citation>
    <scope>NUCLEOTIDE SEQUENCE</scope>
</reference>
<dbReference type="InterPro" id="IPR011006">
    <property type="entry name" value="CheY-like_superfamily"/>
</dbReference>
<dbReference type="NCBIfam" id="TIGR00254">
    <property type="entry name" value="GGDEF"/>
    <property type="match status" value="1"/>
</dbReference>
<dbReference type="Pfam" id="PF00990">
    <property type="entry name" value="GGDEF"/>
    <property type="match status" value="1"/>
</dbReference>
<dbReference type="PROSITE" id="PS50887">
    <property type="entry name" value="GGDEF"/>
    <property type="match status" value="1"/>
</dbReference>